<dbReference type="EMBL" id="CP141885">
    <property type="protein sequence ID" value="WRT66841.1"/>
    <property type="molecule type" value="Genomic_DNA"/>
</dbReference>
<name>A0ABZ1CYX8_9TREE</name>
<dbReference type="Proteomes" id="UP001329825">
    <property type="component" value="Chromosome 5"/>
</dbReference>
<organism evidence="2 3">
    <name type="scientific">Kwoniella shivajii</name>
    <dbReference type="NCBI Taxonomy" id="564305"/>
    <lineage>
        <taxon>Eukaryota</taxon>
        <taxon>Fungi</taxon>
        <taxon>Dikarya</taxon>
        <taxon>Basidiomycota</taxon>
        <taxon>Agaricomycotina</taxon>
        <taxon>Tremellomycetes</taxon>
        <taxon>Tremellales</taxon>
        <taxon>Cryptococcaceae</taxon>
        <taxon>Kwoniella</taxon>
    </lineage>
</organism>
<evidence type="ECO:0000256" key="1">
    <source>
        <dbReference type="SAM" id="MobiDB-lite"/>
    </source>
</evidence>
<accession>A0ABZ1CYX8</accession>
<sequence length="149" mass="16751">MSLSLPRLLASIPSTSKPILLKPSKWPSNSFYLVTRQDLQFTSSASSSPSTTTATPVDGSSSTSIGEQDIRQERLKVKGRVWGLKFWQGRPYTRQSPKISDPKIPQSTSQQWVTVDYSSLPSEIQASVKEGKKLVEQRRKERKEVLKRS</sequence>
<feature type="region of interest" description="Disordered" evidence="1">
    <location>
        <begin position="42"/>
        <end position="70"/>
    </location>
</feature>
<evidence type="ECO:0000313" key="3">
    <source>
        <dbReference type="Proteomes" id="UP001329825"/>
    </source>
</evidence>
<evidence type="ECO:0000313" key="2">
    <source>
        <dbReference type="EMBL" id="WRT66841.1"/>
    </source>
</evidence>
<reference evidence="2 3" key="1">
    <citation type="submission" date="2024-01" db="EMBL/GenBank/DDBJ databases">
        <title>Comparative genomics of Cryptococcus and Kwoniella reveals pathogenesis evolution and contrasting modes of karyotype evolution via chromosome fusion or intercentromeric recombination.</title>
        <authorList>
            <person name="Coelho M.A."/>
            <person name="David-Palma M."/>
            <person name="Shea T."/>
            <person name="Bowers K."/>
            <person name="McGinley-Smith S."/>
            <person name="Mohammad A.W."/>
            <person name="Gnirke A."/>
            <person name="Yurkov A.M."/>
            <person name="Nowrousian M."/>
            <person name="Sun S."/>
            <person name="Cuomo C.A."/>
            <person name="Heitman J."/>
        </authorList>
    </citation>
    <scope>NUCLEOTIDE SEQUENCE [LARGE SCALE GENOMIC DNA]</scope>
    <source>
        <strain evidence="2">CBS 11374</strain>
    </source>
</reference>
<protein>
    <submittedName>
        <fullName evidence="2">Uncharacterized protein</fullName>
    </submittedName>
</protein>
<proteinExistence type="predicted"/>
<dbReference type="GeneID" id="87955935"/>
<feature type="compositionally biased region" description="Low complexity" evidence="1">
    <location>
        <begin position="42"/>
        <end position="56"/>
    </location>
</feature>
<dbReference type="RefSeq" id="XP_062791581.1">
    <property type="nucleotide sequence ID" value="XM_062935530.1"/>
</dbReference>
<gene>
    <name evidence="2" type="ORF">IL334_003804</name>
</gene>
<keyword evidence="3" id="KW-1185">Reference proteome</keyword>